<comment type="caution">
    <text evidence="1">The sequence shown here is derived from an EMBL/GenBank/DDBJ whole genome shotgun (WGS) entry which is preliminary data.</text>
</comment>
<gene>
    <name evidence="1" type="ORF">O1611_g3158</name>
</gene>
<name>A0ACC2JSJ2_9PEZI</name>
<evidence type="ECO:0000313" key="1">
    <source>
        <dbReference type="EMBL" id="KAJ8130474.1"/>
    </source>
</evidence>
<dbReference type="EMBL" id="JAPUUL010000491">
    <property type="protein sequence ID" value="KAJ8130474.1"/>
    <property type="molecule type" value="Genomic_DNA"/>
</dbReference>
<evidence type="ECO:0000313" key="2">
    <source>
        <dbReference type="Proteomes" id="UP001153332"/>
    </source>
</evidence>
<keyword evidence="2" id="KW-1185">Reference proteome</keyword>
<proteinExistence type="predicted"/>
<organism evidence="1 2">
    <name type="scientific">Lasiodiplodia mahajangana</name>
    <dbReference type="NCBI Taxonomy" id="1108764"/>
    <lineage>
        <taxon>Eukaryota</taxon>
        <taxon>Fungi</taxon>
        <taxon>Dikarya</taxon>
        <taxon>Ascomycota</taxon>
        <taxon>Pezizomycotina</taxon>
        <taxon>Dothideomycetes</taxon>
        <taxon>Dothideomycetes incertae sedis</taxon>
        <taxon>Botryosphaeriales</taxon>
        <taxon>Botryosphaeriaceae</taxon>
        <taxon>Lasiodiplodia</taxon>
    </lineage>
</organism>
<dbReference type="Proteomes" id="UP001153332">
    <property type="component" value="Unassembled WGS sequence"/>
</dbReference>
<accession>A0ACC2JSJ2</accession>
<reference evidence="1" key="1">
    <citation type="submission" date="2022-12" db="EMBL/GenBank/DDBJ databases">
        <title>Genome Sequence of Lasiodiplodia mahajangana.</title>
        <authorList>
            <person name="Buettner E."/>
        </authorList>
    </citation>
    <scope>NUCLEOTIDE SEQUENCE</scope>
    <source>
        <strain evidence="1">VT137</strain>
    </source>
</reference>
<protein>
    <submittedName>
        <fullName evidence="1">Uncharacterized protein</fullName>
    </submittedName>
</protein>
<sequence length="115" mass="12556">MLTTVPIKSGSSKREMVGTKRKRANKTNTSAVSSILGVSIFDGQKGPAQKKARSFQEESSSRMKLDSPSLLAAPSFDKPLLQFPSSRGPLLSSKSGASNVRSVLHFRGYPDRSWW</sequence>